<evidence type="ECO:0000313" key="5">
    <source>
        <dbReference type="EMBL" id="RZB70456.1"/>
    </source>
</evidence>
<keyword evidence="2" id="KW-0449">Lipoprotein</keyword>
<dbReference type="GO" id="GO:0009506">
    <property type="term" value="C:plasmodesma"/>
    <property type="evidence" value="ECO:0007669"/>
    <property type="project" value="UniProtKB-ARBA"/>
</dbReference>
<evidence type="ECO:0000256" key="1">
    <source>
        <dbReference type="ARBA" id="ARBA00004609"/>
    </source>
</evidence>
<evidence type="ECO:0000256" key="2">
    <source>
        <dbReference type="ARBA" id="ARBA00022622"/>
    </source>
</evidence>
<dbReference type="GO" id="GO:0098552">
    <property type="term" value="C:side of membrane"/>
    <property type="evidence" value="ECO:0007669"/>
    <property type="project" value="UniProtKB-KW"/>
</dbReference>
<accession>A0A445HB66</accession>
<dbReference type="AlphaFoldDB" id="A0A445HB66"/>
<keyword evidence="2" id="KW-0336">GPI-anchor</keyword>
<proteinExistence type="predicted"/>
<keyword evidence="2" id="KW-0472">Membrane</keyword>
<dbReference type="Gene3D" id="1.20.58.1040">
    <property type="match status" value="1"/>
</dbReference>
<keyword evidence="2" id="KW-0325">Glycoprotein</keyword>
<comment type="caution">
    <text evidence="5">The sequence shown here is derived from an EMBL/GenBank/DDBJ whole genome shotgun (WGS) entry which is preliminary data.</text>
</comment>
<evidence type="ECO:0000256" key="3">
    <source>
        <dbReference type="ARBA" id="ARBA00022729"/>
    </source>
</evidence>
<gene>
    <name evidence="5" type="ORF">D0Y65_035435</name>
</gene>
<dbReference type="PANTHER" id="PTHR31044:SF118">
    <property type="entry name" value="MAJOR POLLEN ALLERGEN OLE E 10-LIKE"/>
    <property type="match status" value="1"/>
</dbReference>
<dbReference type="Pfam" id="PF07983">
    <property type="entry name" value="X8"/>
    <property type="match status" value="1"/>
</dbReference>
<dbReference type="GO" id="GO:0005886">
    <property type="term" value="C:plasma membrane"/>
    <property type="evidence" value="ECO:0007669"/>
    <property type="project" value="UniProtKB-SubCell"/>
</dbReference>
<organism evidence="5 6">
    <name type="scientific">Glycine soja</name>
    <name type="common">Wild soybean</name>
    <dbReference type="NCBI Taxonomy" id="3848"/>
    <lineage>
        <taxon>Eukaryota</taxon>
        <taxon>Viridiplantae</taxon>
        <taxon>Streptophyta</taxon>
        <taxon>Embryophyta</taxon>
        <taxon>Tracheophyta</taxon>
        <taxon>Spermatophyta</taxon>
        <taxon>Magnoliopsida</taxon>
        <taxon>eudicotyledons</taxon>
        <taxon>Gunneridae</taxon>
        <taxon>Pentapetalae</taxon>
        <taxon>rosids</taxon>
        <taxon>fabids</taxon>
        <taxon>Fabales</taxon>
        <taxon>Fabaceae</taxon>
        <taxon>Papilionoideae</taxon>
        <taxon>50 kb inversion clade</taxon>
        <taxon>NPAAA clade</taxon>
        <taxon>indigoferoid/millettioid clade</taxon>
        <taxon>Phaseoleae</taxon>
        <taxon>Glycine</taxon>
        <taxon>Glycine subgen. Soja</taxon>
    </lineage>
</organism>
<dbReference type="Proteomes" id="UP000289340">
    <property type="component" value="Chromosome 13"/>
</dbReference>
<evidence type="ECO:0000313" key="6">
    <source>
        <dbReference type="Proteomes" id="UP000289340"/>
    </source>
</evidence>
<keyword evidence="6" id="KW-1185">Reference proteome</keyword>
<dbReference type="InterPro" id="IPR044788">
    <property type="entry name" value="X8_dom_prot"/>
</dbReference>
<dbReference type="InterPro" id="IPR012946">
    <property type="entry name" value="X8"/>
</dbReference>
<name>A0A445HB66_GLYSO</name>
<dbReference type="SMART" id="SM00768">
    <property type="entry name" value="X8"/>
    <property type="match status" value="1"/>
</dbReference>
<reference evidence="5 6" key="1">
    <citation type="submission" date="2018-09" db="EMBL/GenBank/DDBJ databases">
        <title>A high-quality reference genome of wild soybean provides a powerful tool to mine soybean genomes.</title>
        <authorList>
            <person name="Xie M."/>
            <person name="Chung C.Y.L."/>
            <person name="Li M.-W."/>
            <person name="Wong F.-L."/>
            <person name="Chan T.-F."/>
            <person name="Lam H.-M."/>
        </authorList>
    </citation>
    <scope>NUCLEOTIDE SEQUENCE [LARGE SCALE GENOMIC DNA]</scope>
    <source>
        <strain evidence="6">cv. W05</strain>
        <tissue evidence="5">Hypocotyl of etiolated seedlings</tissue>
    </source>
</reference>
<feature type="domain" description="X8" evidence="4">
    <location>
        <begin position="97"/>
        <end position="193"/>
    </location>
</feature>
<comment type="subcellular location">
    <subcellularLocation>
        <location evidence="1">Cell membrane</location>
        <topology evidence="1">Lipid-anchor</topology>
        <topology evidence="1">GPI-anchor</topology>
    </subcellularLocation>
</comment>
<sequence>MVSTMDLGGGVACMQRDRSPTSYGVWVVDVVVAASVDLDDSYGYSNLDNSYGSPSSLPLPPFNSLAPQPTLSSSIAPLNLTPPSIGVHRKKPPQYALWCAAKPTVPDPIIQEAMDYAYGGIALCTQHKSQCRACGSGADCKSIQPNGMCFQPNTLPVHASYAVNSYWQNNKIGGGTCDFGGTAMLITVDPSKYLPIFRNVIRVYYYKFFYTVD</sequence>
<dbReference type="PANTHER" id="PTHR31044">
    <property type="entry name" value="BETA-1,3 GLUCANASE"/>
    <property type="match status" value="1"/>
</dbReference>
<evidence type="ECO:0000259" key="4">
    <source>
        <dbReference type="SMART" id="SM00768"/>
    </source>
</evidence>
<keyword evidence="3" id="KW-0732">Signal</keyword>
<dbReference type="EMBL" id="QZWG01000013">
    <property type="protein sequence ID" value="RZB70456.1"/>
    <property type="molecule type" value="Genomic_DNA"/>
</dbReference>
<protein>
    <submittedName>
        <fullName evidence="5">Plasmodesmata callose-binding protein 3</fullName>
    </submittedName>
</protein>